<evidence type="ECO:0000313" key="1">
    <source>
        <dbReference type="EMBL" id="TDF72922.1"/>
    </source>
</evidence>
<sequence length="686" mass="77727">MNEINKQKWNSVLKVIGIIFCICVGLFFGILWYYQDDLPPTSELKNYTLRTGSEVYDCNGKMVYLFAYERRKLVSLKELPQHLIDALLVTEDKRFYYHFGVDPIRMVKALITDLKTGEFSQGASTITQQLARNMFLTLDKKLSRKLQEIVLAFKIESTFSKDEILEIYLNKIFWGSQNHGIETASLYYFNKHARDLSLPEAALLVGMIQRPNYYDPFKHPDRAKSRRDLVLERMYKAKKISKEEYLEAIATPLNPQSGGVYARFASDYFIEYIRIYLENKYGTDRLFEGGLRIYTTLDADLSSAADSILNAYLRNVENSGGFRYKYSSVPKDAQDIDTKYIQGGLVLMENKTGYVRTLIGGRNFEHSKFNRMTQARRQPGSSIKPTYYTLAIERGYTPATILDDAPITIGNWSPSNADNKYHGPTRMRVALQWSYNAWAVRCAQDLGLSTLNEAFKRFGLNIYAQDMTASLGAYEVVPINLISAYTAFPNEGMRVKPVFITKVEDMKGNVLERGSIQKYSVCSPQVAYLMTSMLQTVASSGTGAASRNGYFWDNAGKTGTTDANNDSWFIGFNKAYTLGIWMGFDNNKIKAGSAQAVRIWGPIMTQAIKNDNKGRTPKPNDSRYSFTVPPRIVQLNINPYTGLVVSSGGIPEVFIEDNIPPTAPDSLRYGKTPGTPYFKEELEQEL</sequence>
<keyword evidence="2" id="KW-1185">Reference proteome</keyword>
<organism evidence="1 2">
    <name type="scientific">Candidatus Syntrophosphaera thermopropionivorans</name>
    <dbReference type="NCBI Taxonomy" id="2593015"/>
    <lineage>
        <taxon>Bacteria</taxon>
        <taxon>Pseudomonadati</taxon>
        <taxon>Candidatus Cloacimonadota</taxon>
        <taxon>Candidatus Cloacimonadia</taxon>
        <taxon>Candidatus Cloacimonadales</taxon>
        <taxon>Candidatus Cloacimonadaceae</taxon>
        <taxon>Candidatus Syntrophosphaera</taxon>
    </lineage>
</organism>
<proteinExistence type="predicted"/>
<reference evidence="1" key="1">
    <citation type="submission" date="2019-03" db="EMBL/GenBank/DDBJ databases">
        <title>Candidatus Syntrophosphaera thermopropionivorans: a novel player in syntrophic propionate oxidation during anaerobic digestion.</title>
        <authorList>
            <person name="Dyksma S."/>
        </authorList>
    </citation>
    <scope>NUCLEOTIDE SEQUENCE</scope>
    <source>
        <strain evidence="1">W5</strain>
    </source>
</reference>
<protein>
    <submittedName>
        <fullName evidence="1">PBP1A family penicillin-binding protein</fullName>
    </submittedName>
</protein>
<dbReference type="EMBL" id="SMOG01000012">
    <property type="protein sequence ID" value="TDF72922.1"/>
    <property type="molecule type" value="Genomic_DNA"/>
</dbReference>
<gene>
    <name evidence="1" type="ORF">E0946_04635</name>
</gene>
<accession>A0AC61QIY0</accession>
<dbReference type="Proteomes" id="UP000294588">
    <property type="component" value="Unassembled WGS sequence"/>
</dbReference>
<evidence type="ECO:0000313" key="2">
    <source>
        <dbReference type="Proteomes" id="UP000294588"/>
    </source>
</evidence>
<comment type="caution">
    <text evidence="1">The sequence shown here is derived from an EMBL/GenBank/DDBJ whole genome shotgun (WGS) entry which is preliminary data.</text>
</comment>
<name>A0AC61QIY0_9BACT</name>